<feature type="transmembrane region" description="Helical" evidence="5">
    <location>
        <begin position="36"/>
        <end position="57"/>
    </location>
</feature>
<evidence type="ECO:0000256" key="1">
    <source>
        <dbReference type="ARBA" id="ARBA00004141"/>
    </source>
</evidence>
<dbReference type="InterPro" id="IPR038770">
    <property type="entry name" value="Na+/solute_symporter_sf"/>
</dbReference>
<evidence type="ECO:0000313" key="7">
    <source>
        <dbReference type="Proteomes" id="UP001185012"/>
    </source>
</evidence>
<evidence type="ECO:0000256" key="2">
    <source>
        <dbReference type="ARBA" id="ARBA00022692"/>
    </source>
</evidence>
<comment type="caution">
    <text evidence="6">The sequence shown here is derived from an EMBL/GenBank/DDBJ whole genome shotgun (WGS) entry which is preliminary data.</text>
</comment>
<dbReference type="PANTHER" id="PTHR10361">
    <property type="entry name" value="SODIUM-BILE ACID COTRANSPORTER"/>
    <property type="match status" value="1"/>
</dbReference>
<keyword evidence="2 5" id="KW-0812">Transmembrane</keyword>
<comment type="subcellular location">
    <subcellularLocation>
        <location evidence="1">Membrane</location>
        <topology evidence="1">Multi-pass membrane protein</topology>
    </subcellularLocation>
</comment>
<dbReference type="InterPro" id="IPR004710">
    <property type="entry name" value="Bilac:Na_transpt"/>
</dbReference>
<keyword evidence="4 5" id="KW-0472">Membrane</keyword>
<organism evidence="6 7">
    <name type="scientific">Desmospora profundinema</name>
    <dbReference type="NCBI Taxonomy" id="1571184"/>
    <lineage>
        <taxon>Bacteria</taxon>
        <taxon>Bacillati</taxon>
        <taxon>Bacillota</taxon>
        <taxon>Bacilli</taxon>
        <taxon>Bacillales</taxon>
        <taxon>Thermoactinomycetaceae</taxon>
        <taxon>Desmospora</taxon>
    </lineage>
</organism>
<dbReference type="Pfam" id="PF01758">
    <property type="entry name" value="SBF"/>
    <property type="match status" value="1"/>
</dbReference>
<dbReference type="PANTHER" id="PTHR10361:SF28">
    <property type="entry name" value="P3 PROTEIN-RELATED"/>
    <property type="match status" value="1"/>
</dbReference>
<dbReference type="Proteomes" id="UP001185012">
    <property type="component" value="Unassembled WGS sequence"/>
</dbReference>
<gene>
    <name evidence="6" type="ORF">JOE21_002566</name>
</gene>
<feature type="transmembrane region" description="Helical" evidence="5">
    <location>
        <begin position="161"/>
        <end position="180"/>
    </location>
</feature>
<feature type="transmembrane region" description="Helical" evidence="5">
    <location>
        <begin position="69"/>
        <end position="92"/>
    </location>
</feature>
<keyword evidence="7" id="KW-1185">Reference proteome</keyword>
<name>A0ABU1IRJ8_9BACL</name>
<protein>
    <submittedName>
        <fullName evidence="6">BASS family bile acid:Na+ symporter</fullName>
    </submittedName>
</protein>
<dbReference type="RefSeq" id="WP_309866608.1">
    <property type="nucleotide sequence ID" value="NZ_JAVDQG010000005.1"/>
</dbReference>
<feature type="transmembrane region" description="Helical" evidence="5">
    <location>
        <begin position="192"/>
        <end position="213"/>
    </location>
</feature>
<reference evidence="6 7" key="1">
    <citation type="submission" date="2023-07" db="EMBL/GenBank/DDBJ databases">
        <title>Genomic Encyclopedia of Type Strains, Phase IV (KMG-IV): sequencing the most valuable type-strain genomes for metagenomic binning, comparative biology and taxonomic classification.</title>
        <authorList>
            <person name="Goeker M."/>
        </authorList>
    </citation>
    <scope>NUCLEOTIDE SEQUENCE [LARGE SCALE GENOMIC DNA]</scope>
    <source>
        <strain evidence="6 7">DSM 45903</strain>
    </source>
</reference>
<proteinExistence type="predicted"/>
<evidence type="ECO:0000256" key="4">
    <source>
        <dbReference type="ARBA" id="ARBA00023136"/>
    </source>
</evidence>
<dbReference type="InterPro" id="IPR002657">
    <property type="entry name" value="BilAc:Na_symport/Acr3"/>
</dbReference>
<evidence type="ECO:0000313" key="6">
    <source>
        <dbReference type="EMBL" id="MDR6226559.1"/>
    </source>
</evidence>
<feature type="transmembrane region" description="Helical" evidence="5">
    <location>
        <begin position="219"/>
        <end position="241"/>
    </location>
</feature>
<evidence type="ECO:0000256" key="5">
    <source>
        <dbReference type="SAM" id="Phobius"/>
    </source>
</evidence>
<accession>A0ABU1IRJ8</accession>
<feature type="transmembrane region" description="Helical" evidence="5">
    <location>
        <begin position="127"/>
        <end position="149"/>
    </location>
</feature>
<keyword evidence="3 5" id="KW-1133">Transmembrane helix</keyword>
<feature type="transmembrane region" description="Helical" evidence="5">
    <location>
        <begin position="98"/>
        <end position="120"/>
    </location>
</feature>
<dbReference type="Gene3D" id="1.20.1530.20">
    <property type="match status" value="1"/>
</dbReference>
<dbReference type="EMBL" id="JAVDQG010000005">
    <property type="protein sequence ID" value="MDR6226559.1"/>
    <property type="molecule type" value="Genomic_DNA"/>
</dbReference>
<sequence length="323" mass="34368">MHAWARISRLAEKTFALWVMLAAAAAYQFPGSFTQLANWVTPLLGVVMFGMGLTLSWQDFQRIAKQPKSVMAGVIAQFLIMPLAAWAIATVLGLPPELAVGLILVGACPGGTASNVMVYLSRGNVPLSVTMTSVSTLLAPLITPVWLWVLAESWLPVEPGPMVLSILQVILLPITFGIIVRRLFPSAVKKATSVLPLISVTAIVWIIAVVVALNADHFSVTAGVALMAVILHNAFGLLLGYGAARGLKLNETDSRAVSLEVGMQNSGLGVALALAHVEPAAALPGALFSIWHNISGPLLATWWSQRNPAVHRNPVAESTFLHK</sequence>
<evidence type="ECO:0000256" key="3">
    <source>
        <dbReference type="ARBA" id="ARBA00022989"/>
    </source>
</evidence>